<gene>
    <name evidence="1" type="ORF">A4U53_030970</name>
</gene>
<proteinExistence type="predicted"/>
<protein>
    <submittedName>
        <fullName evidence="1">Uncharacterized protein</fullName>
    </submittedName>
</protein>
<evidence type="ECO:0000313" key="2">
    <source>
        <dbReference type="Proteomes" id="UP000078465"/>
    </source>
</evidence>
<reference evidence="1" key="1">
    <citation type="submission" date="2024-10" db="EMBL/GenBank/DDBJ databases">
        <title>Strain of Rhizobium-related bacteria isolated fromm roots of Vavilovia formosa.</title>
        <authorList>
            <person name="Kimeklis A."/>
            <person name="Afonin A."/>
        </authorList>
    </citation>
    <scope>NUCLEOTIDE SEQUENCE</scope>
    <source>
        <strain evidence="1">Vaf-46</strain>
    </source>
</reference>
<accession>A0ACD5EMI1</accession>
<evidence type="ECO:0000313" key="1">
    <source>
        <dbReference type="EMBL" id="XKM40354.1"/>
    </source>
</evidence>
<dbReference type="EMBL" id="CP171853">
    <property type="protein sequence ID" value="XKM40354.1"/>
    <property type="molecule type" value="Genomic_DNA"/>
</dbReference>
<name>A0ACD5EMI1_9HYPH</name>
<sequence length="65" mass="7078">MQGDWDIAKIEELDNDAEARANARLIAAAPELLEALLDIIGDNEFGCHRPAYIKARSAIAKAVTK</sequence>
<organism evidence="1 2">
    <name type="scientific">Rhizobium ruizarguesonis</name>
    <dbReference type="NCBI Taxonomy" id="2081791"/>
    <lineage>
        <taxon>Bacteria</taxon>
        <taxon>Pseudomonadati</taxon>
        <taxon>Pseudomonadota</taxon>
        <taxon>Alphaproteobacteria</taxon>
        <taxon>Hyphomicrobiales</taxon>
        <taxon>Rhizobiaceae</taxon>
        <taxon>Rhizobium/Agrobacterium group</taxon>
        <taxon>Rhizobium</taxon>
    </lineage>
</organism>
<dbReference type="Proteomes" id="UP000078465">
    <property type="component" value="Chromosome"/>
</dbReference>